<reference evidence="1" key="1">
    <citation type="submission" date="2021-10" db="EMBL/GenBank/DDBJ databases">
        <title>Melipona bicolor Genome sequencing and assembly.</title>
        <authorList>
            <person name="Araujo N.S."/>
            <person name="Arias M.C."/>
        </authorList>
    </citation>
    <scope>NUCLEOTIDE SEQUENCE</scope>
    <source>
        <strain evidence="1">USP_2M_L1-L4_2017</strain>
        <tissue evidence="1">Whole body</tissue>
    </source>
</reference>
<proteinExistence type="predicted"/>
<keyword evidence="2" id="KW-1185">Reference proteome</keyword>
<protein>
    <submittedName>
        <fullName evidence="1">Uncharacterized protein</fullName>
    </submittedName>
</protein>
<evidence type="ECO:0000313" key="1">
    <source>
        <dbReference type="EMBL" id="KAK1127909.1"/>
    </source>
</evidence>
<dbReference type="EMBL" id="JAHYIQ010000011">
    <property type="protein sequence ID" value="KAK1127909.1"/>
    <property type="molecule type" value="Genomic_DNA"/>
</dbReference>
<gene>
    <name evidence="1" type="ORF">K0M31_003403</name>
</gene>
<dbReference type="AlphaFoldDB" id="A0AA40FYP1"/>
<name>A0AA40FYP1_9HYME</name>
<dbReference type="Proteomes" id="UP001177670">
    <property type="component" value="Unassembled WGS sequence"/>
</dbReference>
<evidence type="ECO:0000313" key="2">
    <source>
        <dbReference type="Proteomes" id="UP001177670"/>
    </source>
</evidence>
<accession>A0AA40FYP1</accession>
<organism evidence="1 2">
    <name type="scientific">Melipona bicolor</name>
    <dbReference type="NCBI Taxonomy" id="60889"/>
    <lineage>
        <taxon>Eukaryota</taxon>
        <taxon>Metazoa</taxon>
        <taxon>Ecdysozoa</taxon>
        <taxon>Arthropoda</taxon>
        <taxon>Hexapoda</taxon>
        <taxon>Insecta</taxon>
        <taxon>Pterygota</taxon>
        <taxon>Neoptera</taxon>
        <taxon>Endopterygota</taxon>
        <taxon>Hymenoptera</taxon>
        <taxon>Apocrita</taxon>
        <taxon>Aculeata</taxon>
        <taxon>Apoidea</taxon>
        <taxon>Anthophila</taxon>
        <taxon>Apidae</taxon>
        <taxon>Melipona</taxon>
    </lineage>
</organism>
<comment type="caution">
    <text evidence="1">The sequence shown here is derived from an EMBL/GenBank/DDBJ whole genome shotgun (WGS) entry which is preliminary data.</text>
</comment>
<sequence>MSRNTRLRETEEYAFADNGEQRSRTNWDFAEPLTKGRICQGVVDDGGWISERRTRRRRCDEETMRGLQTRRVKAHHLLVLPAKSAAALSRAATAHKRVLFHTEMPARHSGGRINRAERARAAARAEHGTHTRWNNGPRSAIRFLIVPCTPRAIPSRFLGEAWPLPIKTDDCETRQPVTASRTDPAVDCFSTLERGKSFHVGD</sequence>